<proteinExistence type="predicted"/>
<dbReference type="AlphaFoldDB" id="A0A6C0KSH6"/>
<sequence length="55" mass="6463">MQTFPEDIYVALYNQKTKSVESYEALLPEAIHRDLFDFNKKEKVATVILEKCKNL</sequence>
<protein>
    <submittedName>
        <fullName evidence="1">Uncharacterized protein</fullName>
    </submittedName>
</protein>
<evidence type="ECO:0000313" key="1">
    <source>
        <dbReference type="EMBL" id="QHU20915.1"/>
    </source>
</evidence>
<name>A0A6C0KSH6_9ZZZZ</name>
<organism evidence="1">
    <name type="scientific">viral metagenome</name>
    <dbReference type="NCBI Taxonomy" id="1070528"/>
    <lineage>
        <taxon>unclassified sequences</taxon>
        <taxon>metagenomes</taxon>
        <taxon>organismal metagenomes</taxon>
    </lineage>
</organism>
<dbReference type="EMBL" id="MN740976">
    <property type="protein sequence ID" value="QHU20915.1"/>
    <property type="molecule type" value="Genomic_DNA"/>
</dbReference>
<accession>A0A6C0KSH6</accession>
<reference evidence="1" key="1">
    <citation type="journal article" date="2020" name="Nature">
        <title>Giant virus diversity and host interactions through global metagenomics.</title>
        <authorList>
            <person name="Schulz F."/>
            <person name="Roux S."/>
            <person name="Paez-Espino D."/>
            <person name="Jungbluth S."/>
            <person name="Walsh D.A."/>
            <person name="Denef V.J."/>
            <person name="McMahon K.D."/>
            <person name="Konstantinidis K.T."/>
            <person name="Eloe-Fadrosh E.A."/>
            <person name="Kyrpides N.C."/>
            <person name="Woyke T."/>
        </authorList>
    </citation>
    <scope>NUCLEOTIDE SEQUENCE</scope>
    <source>
        <strain evidence="1">GVMAG-S-3300013094-100</strain>
    </source>
</reference>